<evidence type="ECO:0000313" key="1">
    <source>
        <dbReference type="EMBL" id="KAK3866687.1"/>
    </source>
</evidence>
<evidence type="ECO:0000313" key="2">
    <source>
        <dbReference type="Proteomes" id="UP001286313"/>
    </source>
</evidence>
<reference evidence="1" key="1">
    <citation type="submission" date="2023-10" db="EMBL/GenBank/DDBJ databases">
        <title>Genome assemblies of two species of porcelain crab, Petrolisthes cinctipes and Petrolisthes manimaculis (Anomura: Porcellanidae).</title>
        <authorList>
            <person name="Angst P."/>
        </authorList>
    </citation>
    <scope>NUCLEOTIDE SEQUENCE</scope>
    <source>
        <strain evidence="1">PB745_01</strain>
        <tissue evidence="1">Gill</tissue>
    </source>
</reference>
<gene>
    <name evidence="1" type="ORF">Pcinc_027800</name>
</gene>
<keyword evidence="2" id="KW-1185">Reference proteome</keyword>
<name>A0AAE1F4F4_PETCI</name>
<dbReference type="AlphaFoldDB" id="A0AAE1F4F4"/>
<comment type="caution">
    <text evidence="1">The sequence shown here is derived from an EMBL/GenBank/DDBJ whole genome shotgun (WGS) entry which is preliminary data.</text>
</comment>
<accession>A0AAE1F4F4</accession>
<protein>
    <submittedName>
        <fullName evidence="1">Uncharacterized protein</fullName>
    </submittedName>
</protein>
<sequence>MPRSPKGKVASMKNDMALFARLYIGCQNRDGILDEFFHHENQACPPVLSDAGKMHLCSKSELLVCLEGIAEAKSDTPAITSVVLDGAVIVQMLKPGTAKTFEKYAHQVIIPYVEGKLRRASRLDLIWDGSLKTATREKRGKGVRRCVVSTAAIPGNWQSFLRVDANKMELFSFLSNVLVETFHDDAKELVVTDGEAVICLPRQEDESSLAPCCQEEVDTCIMLHVAHAAVHDYRRIQVRTVDTDVVVLAVMVAQALPCMDELWIAFGTGKNYRYIPAQEIAASFGLQKARALPVFHAMTGCDTVSAFRGMGRDLPGPHGTRFHN</sequence>
<dbReference type="EMBL" id="JAWQEG010003355">
    <property type="protein sequence ID" value="KAK3866687.1"/>
    <property type="molecule type" value="Genomic_DNA"/>
</dbReference>
<organism evidence="1 2">
    <name type="scientific">Petrolisthes cinctipes</name>
    <name type="common">Flat porcelain crab</name>
    <dbReference type="NCBI Taxonomy" id="88211"/>
    <lineage>
        <taxon>Eukaryota</taxon>
        <taxon>Metazoa</taxon>
        <taxon>Ecdysozoa</taxon>
        <taxon>Arthropoda</taxon>
        <taxon>Crustacea</taxon>
        <taxon>Multicrustacea</taxon>
        <taxon>Malacostraca</taxon>
        <taxon>Eumalacostraca</taxon>
        <taxon>Eucarida</taxon>
        <taxon>Decapoda</taxon>
        <taxon>Pleocyemata</taxon>
        <taxon>Anomura</taxon>
        <taxon>Galatheoidea</taxon>
        <taxon>Porcellanidae</taxon>
        <taxon>Petrolisthes</taxon>
    </lineage>
</organism>
<proteinExistence type="predicted"/>
<dbReference type="Proteomes" id="UP001286313">
    <property type="component" value="Unassembled WGS sequence"/>
</dbReference>
<dbReference type="PANTHER" id="PTHR47018">
    <property type="entry name" value="CXC DOMAIN-CONTAINING PROTEIN-RELATED"/>
    <property type="match status" value="1"/>
</dbReference>